<gene>
    <name evidence="2" type="ORF">AWB72_05655</name>
</gene>
<reference evidence="2 3" key="1">
    <citation type="submission" date="2016-01" db="EMBL/GenBank/DDBJ databases">
        <authorList>
            <person name="Peeters C."/>
        </authorList>
    </citation>
    <scope>NUCLEOTIDE SEQUENCE [LARGE SCALE GENOMIC DNA]</scope>
    <source>
        <strain evidence="2">LMG 29315</strain>
    </source>
</reference>
<feature type="signal peptide" evidence="1">
    <location>
        <begin position="1"/>
        <end position="24"/>
    </location>
</feature>
<protein>
    <submittedName>
        <fullName evidence="2">Uncharacterized protein</fullName>
    </submittedName>
</protein>
<dbReference type="Proteomes" id="UP000198263">
    <property type="component" value="Unassembled WGS sequence"/>
</dbReference>
<sequence length="213" mass="22555">MTKTCLTSAGLLVVMGFLSALSFAETKYEVIPGAIRITREGSNARICRIDAKALYAIESFDKSALIVSNAGYVNAKDLNKCPAAGVIHVSQISGKLGVLSDINLSKRIYVALDFVTVQPYSWLATVARIGSTKNLVSLNGTYKVGMSLDELRTHAFGGSGGAGTSVISPSGRYVAPSGEMTCAEDSYPGVWDIAENKRVITDQSSCSALFLGR</sequence>
<name>A0A658R5I0_9BURK</name>
<comment type="caution">
    <text evidence="2">The sequence shown here is derived from an EMBL/GenBank/DDBJ whole genome shotgun (WGS) entry which is preliminary data.</text>
</comment>
<accession>A0A658R5I0</accession>
<evidence type="ECO:0000256" key="1">
    <source>
        <dbReference type="SAM" id="SignalP"/>
    </source>
</evidence>
<organism evidence="2 3">
    <name type="scientific">Caballeronia concitans</name>
    <dbReference type="NCBI Taxonomy" id="1777133"/>
    <lineage>
        <taxon>Bacteria</taxon>
        <taxon>Pseudomonadati</taxon>
        <taxon>Pseudomonadota</taxon>
        <taxon>Betaproteobacteria</taxon>
        <taxon>Burkholderiales</taxon>
        <taxon>Burkholderiaceae</taxon>
        <taxon>Caballeronia</taxon>
    </lineage>
</organism>
<dbReference type="AlphaFoldDB" id="A0A658R5I0"/>
<evidence type="ECO:0000313" key="3">
    <source>
        <dbReference type="Proteomes" id="UP000198263"/>
    </source>
</evidence>
<feature type="chain" id="PRO_5024906261" evidence="1">
    <location>
        <begin position="25"/>
        <end position="213"/>
    </location>
</feature>
<dbReference type="EMBL" id="FCNV02000035">
    <property type="protein sequence ID" value="SAL52958.1"/>
    <property type="molecule type" value="Genomic_DNA"/>
</dbReference>
<evidence type="ECO:0000313" key="2">
    <source>
        <dbReference type="EMBL" id="SAL52958.1"/>
    </source>
</evidence>
<keyword evidence="3" id="KW-1185">Reference proteome</keyword>
<proteinExistence type="predicted"/>
<keyword evidence="1" id="KW-0732">Signal</keyword>